<feature type="transmembrane region" description="Helical" evidence="1">
    <location>
        <begin position="12"/>
        <end position="31"/>
    </location>
</feature>
<evidence type="ECO:0000256" key="1">
    <source>
        <dbReference type="SAM" id="Phobius"/>
    </source>
</evidence>
<sequence length="94" mass="10932">MNNGSSFKVDNAFGLVWNILWGLSSVILFIIEKFYLKPNFFNGLGLENQERPVVIDLLKEYEGSETIFYFITKGDFLEPESFFETISHSSKNYF</sequence>
<name>A0A2G6QCM8_9BACI</name>
<organism evidence="2 3">
    <name type="scientific">Bacillus fungorum</name>
    <dbReference type="NCBI Taxonomy" id="2039284"/>
    <lineage>
        <taxon>Bacteria</taxon>
        <taxon>Bacillati</taxon>
        <taxon>Bacillota</taxon>
        <taxon>Bacilli</taxon>
        <taxon>Bacillales</taxon>
        <taxon>Bacillaceae</taxon>
        <taxon>Bacillus</taxon>
    </lineage>
</organism>
<protein>
    <submittedName>
        <fullName evidence="2">Uncharacterized protein</fullName>
    </submittedName>
</protein>
<keyword evidence="3" id="KW-1185">Reference proteome</keyword>
<dbReference type="EMBL" id="NWUW01000009">
    <property type="protein sequence ID" value="PIE94505.1"/>
    <property type="molecule type" value="Genomic_DNA"/>
</dbReference>
<evidence type="ECO:0000313" key="3">
    <source>
        <dbReference type="Proteomes" id="UP000228484"/>
    </source>
</evidence>
<dbReference type="AlphaFoldDB" id="A0A2G6QCM8"/>
<keyword evidence="1" id="KW-0472">Membrane</keyword>
<accession>A0A2G6QCM8</accession>
<proteinExistence type="predicted"/>
<evidence type="ECO:0000313" key="2">
    <source>
        <dbReference type="EMBL" id="PIE94505.1"/>
    </source>
</evidence>
<keyword evidence="1" id="KW-0812">Transmembrane</keyword>
<gene>
    <name evidence="2" type="ORF">CO726_15200</name>
</gene>
<comment type="caution">
    <text evidence="2">The sequence shown here is derived from an EMBL/GenBank/DDBJ whole genome shotgun (WGS) entry which is preliminary data.</text>
</comment>
<keyword evidence="1" id="KW-1133">Transmembrane helix</keyword>
<reference evidence="2 3" key="1">
    <citation type="submission" date="2017-09" db="EMBL/GenBank/DDBJ databases">
        <title>Biocontrol bacteria screening and application from spent mushroom substrate.</title>
        <authorList>
            <person name="Sun X."/>
        </authorList>
    </citation>
    <scope>NUCLEOTIDE SEQUENCE [LARGE SCALE GENOMIC DNA]</scope>
    <source>
        <strain evidence="2 3">100374</strain>
    </source>
</reference>
<dbReference type="Proteomes" id="UP000228484">
    <property type="component" value="Unassembled WGS sequence"/>
</dbReference>